<dbReference type="InterPro" id="IPR014729">
    <property type="entry name" value="Rossmann-like_a/b/a_fold"/>
</dbReference>
<keyword evidence="6 8" id="KW-0067">ATP-binding</keyword>
<evidence type="ECO:0000259" key="9">
    <source>
        <dbReference type="SMART" id="SM00977"/>
    </source>
</evidence>
<dbReference type="SUPFAM" id="SSF52402">
    <property type="entry name" value="Adenine nucleotide alpha hydrolases-like"/>
    <property type="match status" value="1"/>
</dbReference>
<dbReference type="Gene3D" id="3.40.50.620">
    <property type="entry name" value="HUPs"/>
    <property type="match status" value="1"/>
</dbReference>
<dbReference type="GO" id="GO:0005737">
    <property type="term" value="C:cytoplasm"/>
    <property type="evidence" value="ECO:0007669"/>
    <property type="project" value="UniProtKB-SubCell"/>
</dbReference>
<comment type="function">
    <text evidence="8">Ligates lysine onto the cytidine present at position 34 of the AUA codon-specific tRNA(Ile) that contains the anticodon CAU, in an ATP-dependent manner. Cytidine is converted to lysidine, thus changing the amino acid specificity of the tRNA from methionine to isoleucine.</text>
</comment>
<keyword evidence="3 8" id="KW-0436">Ligase</keyword>
<dbReference type="CDD" id="cd01992">
    <property type="entry name" value="TilS_N"/>
    <property type="match status" value="1"/>
</dbReference>
<evidence type="ECO:0000256" key="5">
    <source>
        <dbReference type="ARBA" id="ARBA00022741"/>
    </source>
</evidence>
<comment type="similarity">
    <text evidence="8">Belongs to the tRNA(Ile)-lysidine synthase family.</text>
</comment>
<reference evidence="10" key="1">
    <citation type="submission" date="2020-10" db="EMBL/GenBank/DDBJ databases">
        <authorList>
            <person name="Gilroy R."/>
        </authorList>
    </citation>
    <scope>NUCLEOTIDE SEQUENCE</scope>
    <source>
        <strain evidence="10">USAMLcec3-3695</strain>
    </source>
</reference>
<dbReference type="InterPro" id="IPR012796">
    <property type="entry name" value="Lysidine-tRNA-synth_C"/>
</dbReference>
<dbReference type="NCBIfam" id="TIGR02432">
    <property type="entry name" value="lysidine_TilS_N"/>
    <property type="match status" value="1"/>
</dbReference>
<dbReference type="PANTHER" id="PTHR43033:SF1">
    <property type="entry name" value="TRNA(ILE)-LYSIDINE SYNTHASE-RELATED"/>
    <property type="match status" value="1"/>
</dbReference>
<feature type="binding site" evidence="8">
    <location>
        <begin position="30"/>
        <end position="35"/>
    </location>
    <ligand>
        <name>ATP</name>
        <dbReference type="ChEBI" id="CHEBI:30616"/>
    </ligand>
</feature>
<dbReference type="SMART" id="SM00977">
    <property type="entry name" value="TilS_C"/>
    <property type="match status" value="1"/>
</dbReference>
<comment type="caution">
    <text evidence="10">The sequence shown here is derived from an EMBL/GenBank/DDBJ whole genome shotgun (WGS) entry which is preliminary data.</text>
</comment>
<dbReference type="InterPro" id="IPR012094">
    <property type="entry name" value="tRNA_Ile_lys_synt"/>
</dbReference>
<dbReference type="HAMAP" id="MF_01161">
    <property type="entry name" value="tRNA_Ile_lys_synt"/>
    <property type="match status" value="1"/>
</dbReference>
<dbReference type="SUPFAM" id="SSF56037">
    <property type="entry name" value="PheT/TilS domain"/>
    <property type="match status" value="1"/>
</dbReference>
<reference evidence="10" key="2">
    <citation type="journal article" date="2021" name="PeerJ">
        <title>Extensive microbial diversity within the chicken gut microbiome revealed by metagenomics and culture.</title>
        <authorList>
            <person name="Gilroy R."/>
            <person name="Ravi A."/>
            <person name="Getino M."/>
            <person name="Pursley I."/>
            <person name="Horton D.L."/>
            <person name="Alikhan N.F."/>
            <person name="Baker D."/>
            <person name="Gharbi K."/>
            <person name="Hall N."/>
            <person name="Watson M."/>
            <person name="Adriaenssens E.M."/>
            <person name="Foster-Nyarko E."/>
            <person name="Jarju S."/>
            <person name="Secka A."/>
            <person name="Antonio M."/>
            <person name="Oren A."/>
            <person name="Chaudhuri R.R."/>
            <person name="La Ragione R."/>
            <person name="Hildebrand F."/>
            <person name="Pallen M.J."/>
        </authorList>
    </citation>
    <scope>NUCLEOTIDE SEQUENCE</scope>
    <source>
        <strain evidence="10">USAMLcec3-3695</strain>
    </source>
</reference>
<dbReference type="EC" id="6.3.4.19" evidence="8"/>
<keyword evidence="4 8" id="KW-0819">tRNA processing</keyword>
<evidence type="ECO:0000256" key="7">
    <source>
        <dbReference type="ARBA" id="ARBA00048539"/>
    </source>
</evidence>
<dbReference type="EMBL" id="DVNB01000051">
    <property type="protein sequence ID" value="HIU57162.1"/>
    <property type="molecule type" value="Genomic_DNA"/>
</dbReference>
<sequence length="451" mass="50675">MINDKLMSSAESALLAAGASGCHSILVGLSGGADSAALITVLCRLSERYGYKVYAAHVNHCLRGDAADRDEDFSRQLAERLGAGFFSLRADVAKLAEERGISEEEAGRNVRYSFFDKIADENGIELIATAHHRNDNAETILMNFMRGSGVSGLSGIPYRRGRIIRPLLGVTRAEIERFCAENGIEYVTDATNFEECCTRNRIRGTLIPYIEKTFNPSFVETVTSNAEIIRSEDDYMRSETDRYYRELVHGHAVGINELTALHPAIRLRLIRRMIGEVRGTSDISAEAAEAAEAIAREGRTGSGIDIYGRVRAYVSYGKLVIERRKEETPPFSYSLMVGESRYIPELGATVHAETADRRDDTGEFFSVPDRNDPRDAELEIRSRRPGDRFVPWGMYGTKKLKDFMIDEKIPRDERSSIGILTIDGEIAWVIDHRRDGRFKFKDKGIKIWFSY</sequence>
<dbReference type="InterPro" id="IPR012795">
    <property type="entry name" value="tRNA_Ile_lys_synt_N"/>
</dbReference>
<feature type="domain" description="Lysidine-tRNA(Ile) synthetase C-terminal" evidence="9">
    <location>
        <begin position="378"/>
        <end position="451"/>
    </location>
</feature>
<dbReference type="Pfam" id="PF11734">
    <property type="entry name" value="TilS_C"/>
    <property type="match status" value="1"/>
</dbReference>
<dbReference type="PANTHER" id="PTHR43033">
    <property type="entry name" value="TRNA(ILE)-LYSIDINE SYNTHASE-RELATED"/>
    <property type="match status" value="1"/>
</dbReference>
<evidence type="ECO:0000313" key="10">
    <source>
        <dbReference type="EMBL" id="HIU57162.1"/>
    </source>
</evidence>
<dbReference type="Gene3D" id="1.20.59.20">
    <property type="match status" value="1"/>
</dbReference>
<evidence type="ECO:0000256" key="4">
    <source>
        <dbReference type="ARBA" id="ARBA00022694"/>
    </source>
</evidence>
<evidence type="ECO:0000256" key="1">
    <source>
        <dbReference type="ARBA" id="ARBA00004496"/>
    </source>
</evidence>
<dbReference type="Proteomes" id="UP000824109">
    <property type="component" value="Unassembled WGS sequence"/>
</dbReference>
<comment type="domain">
    <text evidence="8">The N-terminal region contains the highly conserved SGGXDS motif, predicted to be a P-loop motif involved in ATP binding.</text>
</comment>
<dbReference type="NCBIfam" id="TIGR02433">
    <property type="entry name" value="lysidine_TilS_C"/>
    <property type="match status" value="1"/>
</dbReference>
<comment type="catalytic activity">
    <reaction evidence="7 8">
        <text>cytidine(34) in tRNA(Ile2) + L-lysine + ATP = lysidine(34) in tRNA(Ile2) + AMP + diphosphate + H(+)</text>
        <dbReference type="Rhea" id="RHEA:43744"/>
        <dbReference type="Rhea" id="RHEA-COMP:10625"/>
        <dbReference type="Rhea" id="RHEA-COMP:10670"/>
        <dbReference type="ChEBI" id="CHEBI:15378"/>
        <dbReference type="ChEBI" id="CHEBI:30616"/>
        <dbReference type="ChEBI" id="CHEBI:32551"/>
        <dbReference type="ChEBI" id="CHEBI:33019"/>
        <dbReference type="ChEBI" id="CHEBI:82748"/>
        <dbReference type="ChEBI" id="CHEBI:83665"/>
        <dbReference type="ChEBI" id="CHEBI:456215"/>
        <dbReference type="EC" id="6.3.4.19"/>
    </reaction>
</comment>
<dbReference type="GO" id="GO:0005524">
    <property type="term" value="F:ATP binding"/>
    <property type="evidence" value="ECO:0007669"/>
    <property type="project" value="UniProtKB-UniRule"/>
</dbReference>
<evidence type="ECO:0000256" key="8">
    <source>
        <dbReference type="HAMAP-Rule" id="MF_01161"/>
    </source>
</evidence>
<comment type="subcellular location">
    <subcellularLocation>
        <location evidence="1 8">Cytoplasm</location>
    </subcellularLocation>
</comment>
<name>A0A9D1MBU4_9FIRM</name>
<dbReference type="AlphaFoldDB" id="A0A9D1MBU4"/>
<protein>
    <recommendedName>
        <fullName evidence="8">tRNA(Ile)-lysidine synthase</fullName>
        <ecNumber evidence="8">6.3.4.19</ecNumber>
    </recommendedName>
    <alternativeName>
        <fullName evidence="8">tRNA(Ile)-2-lysyl-cytidine synthase</fullName>
    </alternativeName>
    <alternativeName>
        <fullName evidence="8">tRNA(Ile)-lysidine synthetase</fullName>
    </alternativeName>
</protein>
<dbReference type="GO" id="GO:0006400">
    <property type="term" value="P:tRNA modification"/>
    <property type="evidence" value="ECO:0007669"/>
    <property type="project" value="UniProtKB-UniRule"/>
</dbReference>
<dbReference type="GO" id="GO:0032267">
    <property type="term" value="F:tRNA(Ile)-lysidine synthase activity"/>
    <property type="evidence" value="ECO:0007669"/>
    <property type="project" value="UniProtKB-EC"/>
</dbReference>
<evidence type="ECO:0000256" key="3">
    <source>
        <dbReference type="ARBA" id="ARBA00022598"/>
    </source>
</evidence>
<dbReference type="InterPro" id="IPR011063">
    <property type="entry name" value="TilS/TtcA_N"/>
</dbReference>
<evidence type="ECO:0000256" key="2">
    <source>
        <dbReference type="ARBA" id="ARBA00022490"/>
    </source>
</evidence>
<evidence type="ECO:0000313" key="11">
    <source>
        <dbReference type="Proteomes" id="UP000824109"/>
    </source>
</evidence>
<proteinExistence type="inferred from homology"/>
<dbReference type="SUPFAM" id="SSF82829">
    <property type="entry name" value="MesJ substrate recognition domain-like"/>
    <property type="match status" value="1"/>
</dbReference>
<keyword evidence="2 8" id="KW-0963">Cytoplasm</keyword>
<keyword evidence="5 8" id="KW-0547">Nucleotide-binding</keyword>
<dbReference type="PROSITE" id="PS51257">
    <property type="entry name" value="PROKAR_LIPOPROTEIN"/>
    <property type="match status" value="1"/>
</dbReference>
<accession>A0A9D1MBU4</accession>
<organism evidence="10 11">
    <name type="scientific">Candidatus Ornithomonoglobus merdipullorum</name>
    <dbReference type="NCBI Taxonomy" id="2840895"/>
    <lineage>
        <taxon>Bacteria</taxon>
        <taxon>Bacillati</taxon>
        <taxon>Bacillota</taxon>
        <taxon>Clostridia</taxon>
        <taxon>Candidatus Ornithomonoglobus</taxon>
    </lineage>
</organism>
<gene>
    <name evidence="8 10" type="primary">tilS</name>
    <name evidence="10" type="ORF">IAA61_05035</name>
</gene>
<dbReference type="Pfam" id="PF01171">
    <property type="entry name" value="ATP_bind_3"/>
    <property type="match status" value="1"/>
</dbReference>
<evidence type="ECO:0000256" key="6">
    <source>
        <dbReference type="ARBA" id="ARBA00022840"/>
    </source>
</evidence>